<dbReference type="CDD" id="cd00167">
    <property type="entry name" value="SANT"/>
    <property type="match status" value="2"/>
</dbReference>
<evidence type="ECO:0000313" key="5">
    <source>
        <dbReference type="Proteomes" id="UP001472866"/>
    </source>
</evidence>
<dbReference type="Proteomes" id="UP001472866">
    <property type="component" value="Chromosome 01"/>
</dbReference>
<reference evidence="4 5" key="1">
    <citation type="submission" date="2024-03" db="EMBL/GenBank/DDBJ databases">
        <title>Complete genome sequence of the green alga Chloropicon roscoffensis RCC1871.</title>
        <authorList>
            <person name="Lemieux C."/>
            <person name="Pombert J.-F."/>
            <person name="Otis C."/>
            <person name="Turmel M."/>
        </authorList>
    </citation>
    <scope>NUCLEOTIDE SEQUENCE [LARGE SCALE GENOMIC DNA]</scope>
    <source>
        <strain evidence="4 5">RCC1871</strain>
    </source>
</reference>
<proteinExistence type="predicted"/>
<dbReference type="PANTHER" id="PTHR45614">
    <property type="entry name" value="MYB PROTEIN-RELATED"/>
    <property type="match status" value="1"/>
</dbReference>
<evidence type="ECO:0000259" key="2">
    <source>
        <dbReference type="PROSITE" id="PS50090"/>
    </source>
</evidence>
<dbReference type="Pfam" id="PF13921">
    <property type="entry name" value="Myb_DNA-bind_6"/>
    <property type="match status" value="1"/>
</dbReference>
<dbReference type="PROSITE" id="PS51294">
    <property type="entry name" value="HTH_MYB"/>
    <property type="match status" value="2"/>
</dbReference>
<gene>
    <name evidence="4" type="ORF">HKI87_01g09050</name>
</gene>
<dbReference type="SMART" id="SM00717">
    <property type="entry name" value="SANT"/>
    <property type="match status" value="2"/>
</dbReference>
<sequence length="385" mass="41909">MVPGVAGKKIKWTEEEDQMLRDLVEKHGTKKWSFISTLFENKGSKQCRRRWQNKLSMDAKNTSWTDEEDDILLKSHKKLGNRWTEIARQLTGRTDNAVKNRFFALRKKKLRDRGTKRSSNGQPKESTLSLSKPLAGLQRKGSSGIKSHLAGGLSIDIPGQAAAENHQGKTFAINLPKDGLTRDDLCLIDEVNLLNTPLQIAVQDAMNGAGLGSGGGGGRKSSGGGVAGSGSNPGSAGMNRFREFMNWVFAPDASLLSSRQGSMTEQGRTPTSALTPLFASDFNFSIIPESVRSVTRHLLTKQFAHIWTPRADSDEKLDKPATPSLAAGGGFTPVSLRRSPRLLGQNSSMEFVGMQVPSPKFSDQELDVLLSCMSPSTNPAKKAKE</sequence>
<evidence type="ECO:0000313" key="4">
    <source>
        <dbReference type="EMBL" id="WZN59379.1"/>
    </source>
</evidence>
<dbReference type="SUPFAM" id="SSF46689">
    <property type="entry name" value="Homeodomain-like"/>
    <property type="match status" value="1"/>
</dbReference>
<dbReference type="InterPro" id="IPR017930">
    <property type="entry name" value="Myb_dom"/>
</dbReference>
<accession>A0AAX4P0F7</accession>
<dbReference type="GO" id="GO:0005634">
    <property type="term" value="C:nucleus"/>
    <property type="evidence" value="ECO:0007669"/>
    <property type="project" value="TreeGrafter"/>
</dbReference>
<evidence type="ECO:0000256" key="1">
    <source>
        <dbReference type="SAM" id="MobiDB-lite"/>
    </source>
</evidence>
<dbReference type="AlphaFoldDB" id="A0AAX4P0F7"/>
<feature type="compositionally biased region" description="Gly residues" evidence="1">
    <location>
        <begin position="212"/>
        <end position="228"/>
    </location>
</feature>
<dbReference type="PANTHER" id="PTHR45614:SF76">
    <property type="entry name" value="TRANSCRIPTION FACTOR MYB124"/>
    <property type="match status" value="1"/>
</dbReference>
<dbReference type="GO" id="GO:0000978">
    <property type="term" value="F:RNA polymerase II cis-regulatory region sequence-specific DNA binding"/>
    <property type="evidence" value="ECO:0007669"/>
    <property type="project" value="TreeGrafter"/>
</dbReference>
<dbReference type="Gene3D" id="1.10.10.60">
    <property type="entry name" value="Homeodomain-like"/>
    <property type="match status" value="2"/>
</dbReference>
<feature type="domain" description="Myb-like" evidence="2">
    <location>
        <begin position="8"/>
        <end position="55"/>
    </location>
</feature>
<feature type="domain" description="HTH myb-type" evidence="3">
    <location>
        <begin position="60"/>
        <end position="110"/>
    </location>
</feature>
<keyword evidence="5" id="KW-1185">Reference proteome</keyword>
<protein>
    <submittedName>
        <fullName evidence="4">Transcriptional activator Myb</fullName>
    </submittedName>
</protein>
<dbReference type="GO" id="GO:0000981">
    <property type="term" value="F:DNA-binding transcription factor activity, RNA polymerase II-specific"/>
    <property type="evidence" value="ECO:0007669"/>
    <property type="project" value="TreeGrafter"/>
</dbReference>
<dbReference type="InterPro" id="IPR050560">
    <property type="entry name" value="MYB_TF"/>
</dbReference>
<name>A0AAX4P0F7_9CHLO</name>
<dbReference type="InterPro" id="IPR009057">
    <property type="entry name" value="Homeodomain-like_sf"/>
</dbReference>
<feature type="domain" description="Myb-like" evidence="2">
    <location>
        <begin position="56"/>
        <end position="106"/>
    </location>
</feature>
<feature type="region of interest" description="Disordered" evidence="1">
    <location>
        <begin position="212"/>
        <end position="234"/>
    </location>
</feature>
<feature type="region of interest" description="Disordered" evidence="1">
    <location>
        <begin position="109"/>
        <end position="143"/>
    </location>
</feature>
<dbReference type="EMBL" id="CP151501">
    <property type="protein sequence ID" value="WZN59379.1"/>
    <property type="molecule type" value="Genomic_DNA"/>
</dbReference>
<feature type="compositionally biased region" description="Polar residues" evidence="1">
    <location>
        <begin position="117"/>
        <end position="130"/>
    </location>
</feature>
<dbReference type="PROSITE" id="PS50090">
    <property type="entry name" value="MYB_LIKE"/>
    <property type="match status" value="2"/>
</dbReference>
<dbReference type="InterPro" id="IPR001005">
    <property type="entry name" value="SANT/Myb"/>
</dbReference>
<evidence type="ECO:0000259" key="3">
    <source>
        <dbReference type="PROSITE" id="PS51294"/>
    </source>
</evidence>
<feature type="domain" description="HTH myb-type" evidence="3">
    <location>
        <begin position="8"/>
        <end position="59"/>
    </location>
</feature>
<organism evidence="4 5">
    <name type="scientific">Chloropicon roscoffensis</name>
    <dbReference type="NCBI Taxonomy" id="1461544"/>
    <lineage>
        <taxon>Eukaryota</taxon>
        <taxon>Viridiplantae</taxon>
        <taxon>Chlorophyta</taxon>
        <taxon>Chloropicophyceae</taxon>
        <taxon>Chloropicales</taxon>
        <taxon>Chloropicaceae</taxon>
        <taxon>Chloropicon</taxon>
    </lineage>
</organism>